<comment type="caution">
    <text evidence="2">The sequence shown here is derived from an EMBL/GenBank/DDBJ whole genome shotgun (WGS) entry which is preliminary data.</text>
</comment>
<accession>A0A1X1KJ54</accession>
<dbReference type="OrthoDB" id="199095at2"/>
<evidence type="ECO:0000313" key="2">
    <source>
        <dbReference type="EMBL" id="ORO99552.1"/>
    </source>
</evidence>
<evidence type="ECO:0000259" key="1">
    <source>
        <dbReference type="Pfam" id="PF00534"/>
    </source>
</evidence>
<dbReference type="CDD" id="cd03811">
    <property type="entry name" value="GT4_GT28_WabH-like"/>
    <property type="match status" value="1"/>
</dbReference>
<dbReference type="AlphaFoldDB" id="A0A1X1KJ54"/>
<dbReference type="RefSeq" id="WP_084891078.1">
    <property type="nucleotide sequence ID" value="NZ_NCVK01000058.1"/>
</dbReference>
<gene>
    <name evidence="2" type="ORF">B7695_08430</name>
</gene>
<dbReference type="Pfam" id="PF00534">
    <property type="entry name" value="Glycos_transf_1"/>
    <property type="match status" value="1"/>
</dbReference>
<dbReference type="SUPFAM" id="SSF53756">
    <property type="entry name" value="UDP-Glycosyltransferase/glycogen phosphorylase"/>
    <property type="match status" value="1"/>
</dbReference>
<evidence type="ECO:0000313" key="3">
    <source>
        <dbReference type="Proteomes" id="UP000193517"/>
    </source>
</evidence>
<sequence>MKPKMLICITSLTGGGAEKSLVNFVQEFESMFEISILVYTEKNNFYGSKLSHLRIDYFIRKNTPVIIEKIVNKLVKLLPPSFVNRWIIQRSIFKNEKFDYEFAYIEGKPTKIIAGSSNKDSLKLAYIHCDFSKNWYSKRSFKNYKEELTCYQKFNSILAVSTPQKESFEENFPKTSLEVIPNLLNIDEIKNLSNEEIELENTPYFCAIGRLELVKNFELLINAFHLFRKKYSQYHLIILGDGSLYDHLKNQINNLGESQYIKLLGFQSNPYKYIKNSVGLIQSSVSESFSYVLAEAAVLGIPSISTKTQGSEVMAEYFEVIQVEHTSNELAKGLEKVIANNFANVHFNFNEEAYYKFLEIFKKGSGSFEIRRKI</sequence>
<dbReference type="PANTHER" id="PTHR12526">
    <property type="entry name" value="GLYCOSYLTRANSFERASE"/>
    <property type="match status" value="1"/>
</dbReference>
<dbReference type="EMBL" id="NCVK01000058">
    <property type="protein sequence ID" value="ORO99552.1"/>
    <property type="molecule type" value="Genomic_DNA"/>
</dbReference>
<name>A0A1X1KJ54_STRMT</name>
<proteinExistence type="predicted"/>
<feature type="domain" description="Glycosyl transferase family 1" evidence="1">
    <location>
        <begin position="195"/>
        <end position="351"/>
    </location>
</feature>
<organism evidence="2 3">
    <name type="scientific">Streptococcus mitis</name>
    <dbReference type="NCBI Taxonomy" id="28037"/>
    <lineage>
        <taxon>Bacteria</taxon>
        <taxon>Bacillati</taxon>
        <taxon>Bacillota</taxon>
        <taxon>Bacilli</taxon>
        <taxon>Lactobacillales</taxon>
        <taxon>Streptococcaceae</taxon>
        <taxon>Streptococcus</taxon>
        <taxon>Streptococcus mitis group</taxon>
    </lineage>
</organism>
<dbReference type="Gene3D" id="3.40.50.2000">
    <property type="entry name" value="Glycogen Phosphorylase B"/>
    <property type="match status" value="2"/>
</dbReference>
<protein>
    <recommendedName>
        <fullName evidence="1">Glycosyl transferase family 1 domain-containing protein</fullName>
    </recommendedName>
</protein>
<dbReference type="Proteomes" id="UP000193517">
    <property type="component" value="Unassembled WGS sequence"/>
</dbReference>
<dbReference type="InterPro" id="IPR001296">
    <property type="entry name" value="Glyco_trans_1"/>
</dbReference>
<dbReference type="PANTHER" id="PTHR12526:SF630">
    <property type="entry name" value="GLYCOSYLTRANSFERASE"/>
    <property type="match status" value="1"/>
</dbReference>
<reference evidence="2 3" key="1">
    <citation type="journal article" date="2016" name="Eur. J. Clin. Microbiol. Infect. Dis.">
        <title>Whole genome sequencing as a tool for phylogenetic analysis of clinical strains of Mitis group streptococci.</title>
        <authorList>
            <person name="Rasmussen L.H."/>
            <person name="Dargis R."/>
            <person name="Hojholt K."/>
            <person name="Christensen J.J."/>
            <person name="Skovgaard O."/>
            <person name="Justesen U.S."/>
            <person name="Rosenvinge F.S."/>
            <person name="Moser C."/>
            <person name="Lukjancenko O."/>
            <person name="Rasmussen S."/>
            <person name="Nielsen X.C."/>
        </authorList>
    </citation>
    <scope>NUCLEOTIDE SEQUENCE [LARGE SCALE GENOMIC DNA]</scope>
    <source>
        <strain evidence="2 3">OD_317805_11</strain>
    </source>
</reference>
<dbReference type="GO" id="GO:0016757">
    <property type="term" value="F:glycosyltransferase activity"/>
    <property type="evidence" value="ECO:0007669"/>
    <property type="project" value="InterPro"/>
</dbReference>